<dbReference type="Proteomes" id="UP000276215">
    <property type="component" value="Unassembled WGS sequence"/>
</dbReference>
<name>A0A3N4JG38_9PEZI</name>
<organism evidence="2 3">
    <name type="scientific">Choiromyces venosus 120613-1</name>
    <dbReference type="NCBI Taxonomy" id="1336337"/>
    <lineage>
        <taxon>Eukaryota</taxon>
        <taxon>Fungi</taxon>
        <taxon>Dikarya</taxon>
        <taxon>Ascomycota</taxon>
        <taxon>Pezizomycotina</taxon>
        <taxon>Pezizomycetes</taxon>
        <taxon>Pezizales</taxon>
        <taxon>Tuberaceae</taxon>
        <taxon>Choiromyces</taxon>
    </lineage>
</organism>
<dbReference type="EMBL" id="ML120724">
    <property type="protein sequence ID" value="RPA88652.1"/>
    <property type="molecule type" value="Genomic_DNA"/>
</dbReference>
<proteinExistence type="predicted"/>
<evidence type="ECO:0000313" key="3">
    <source>
        <dbReference type="Proteomes" id="UP000276215"/>
    </source>
</evidence>
<dbReference type="EMBL" id="ML120407">
    <property type="protein sequence ID" value="RPA97193.1"/>
    <property type="molecule type" value="Genomic_DNA"/>
</dbReference>
<evidence type="ECO:0000313" key="1">
    <source>
        <dbReference type="EMBL" id="RPA88652.1"/>
    </source>
</evidence>
<keyword evidence="3" id="KW-1185">Reference proteome</keyword>
<accession>A0A3N4JG38</accession>
<protein>
    <submittedName>
        <fullName evidence="2">Uncharacterized protein</fullName>
    </submittedName>
</protein>
<dbReference type="AlphaFoldDB" id="A0A3N4JG38"/>
<gene>
    <name evidence="2" type="ORF">L873DRAFT_1154771</name>
    <name evidence="1" type="ORF">L873DRAFT_914005</name>
</gene>
<evidence type="ECO:0000313" key="2">
    <source>
        <dbReference type="EMBL" id="RPA97193.1"/>
    </source>
</evidence>
<reference evidence="2 3" key="1">
    <citation type="journal article" date="2018" name="Nat. Ecol. Evol.">
        <title>Pezizomycetes genomes reveal the molecular basis of ectomycorrhizal truffle lifestyle.</title>
        <authorList>
            <person name="Murat C."/>
            <person name="Payen T."/>
            <person name="Noel B."/>
            <person name="Kuo A."/>
            <person name="Morin E."/>
            <person name="Chen J."/>
            <person name="Kohler A."/>
            <person name="Krizsan K."/>
            <person name="Balestrini R."/>
            <person name="Da Silva C."/>
            <person name="Montanini B."/>
            <person name="Hainaut M."/>
            <person name="Levati E."/>
            <person name="Barry K.W."/>
            <person name="Belfiori B."/>
            <person name="Cichocki N."/>
            <person name="Clum A."/>
            <person name="Dockter R.B."/>
            <person name="Fauchery L."/>
            <person name="Guy J."/>
            <person name="Iotti M."/>
            <person name="Le Tacon F."/>
            <person name="Lindquist E.A."/>
            <person name="Lipzen A."/>
            <person name="Malagnac F."/>
            <person name="Mello A."/>
            <person name="Molinier V."/>
            <person name="Miyauchi S."/>
            <person name="Poulain J."/>
            <person name="Riccioni C."/>
            <person name="Rubini A."/>
            <person name="Sitrit Y."/>
            <person name="Splivallo R."/>
            <person name="Traeger S."/>
            <person name="Wang M."/>
            <person name="Zifcakova L."/>
            <person name="Wipf D."/>
            <person name="Zambonelli A."/>
            <person name="Paolocci F."/>
            <person name="Nowrousian M."/>
            <person name="Ottonello S."/>
            <person name="Baldrian P."/>
            <person name="Spatafora J.W."/>
            <person name="Henrissat B."/>
            <person name="Nagy L.G."/>
            <person name="Aury J.M."/>
            <person name="Wincker P."/>
            <person name="Grigoriev I.V."/>
            <person name="Bonfante P."/>
            <person name="Martin F.M."/>
        </authorList>
    </citation>
    <scope>NUCLEOTIDE SEQUENCE [LARGE SCALE GENOMIC DNA]</scope>
    <source>
        <strain evidence="2 3">120613-1</strain>
    </source>
</reference>
<sequence>MLITLFPVEKPYHKSPFKHRLLFTMQNTLPEYRIAKRLATSATLLNAFEDDYLYLHLRAPHVGIAGRLGIVSENAGRNPLICEIKEVIVGIDEEVEAIEVDKEKEDLVLAGVQGMGVMRITSMGKILLKHTVKEVGAALVTWRVGELMLALFAL</sequence>